<dbReference type="OrthoDB" id="9778801at2"/>
<dbReference type="PANTHER" id="PTHR33973:SF4">
    <property type="entry name" value="OS07G0153300 PROTEIN"/>
    <property type="match status" value="1"/>
</dbReference>
<accession>A0A0J8JHY1</accession>
<proteinExistence type="predicted"/>
<evidence type="ECO:0000313" key="1">
    <source>
        <dbReference type="EMBL" id="KMT64021.1"/>
    </source>
</evidence>
<keyword evidence="2" id="KW-1185">Reference proteome</keyword>
<evidence type="ECO:0000313" key="2">
    <source>
        <dbReference type="Proteomes" id="UP000037600"/>
    </source>
</evidence>
<organism evidence="1 2">
    <name type="scientific">Catenovulum maritimum</name>
    <dbReference type="NCBI Taxonomy" id="1513271"/>
    <lineage>
        <taxon>Bacteria</taxon>
        <taxon>Pseudomonadati</taxon>
        <taxon>Pseudomonadota</taxon>
        <taxon>Gammaproteobacteria</taxon>
        <taxon>Alteromonadales</taxon>
        <taxon>Alteromonadaceae</taxon>
        <taxon>Catenovulum</taxon>
    </lineage>
</organism>
<dbReference type="PATRIC" id="fig|1513271.3.peg.3426"/>
<dbReference type="AlphaFoldDB" id="A0A0J8JHY1"/>
<dbReference type="Pfam" id="PF07103">
    <property type="entry name" value="DUF1365"/>
    <property type="match status" value="1"/>
</dbReference>
<dbReference type="PANTHER" id="PTHR33973">
    <property type="entry name" value="OS07G0153300 PROTEIN"/>
    <property type="match status" value="1"/>
</dbReference>
<protein>
    <submittedName>
        <fullName evidence="1">Plasmid partition ParA protein</fullName>
    </submittedName>
</protein>
<dbReference type="EMBL" id="LAZL01000034">
    <property type="protein sequence ID" value="KMT64021.1"/>
    <property type="molecule type" value="Genomic_DNA"/>
</dbReference>
<sequence>MTLASGIYSGKVRHRRFSPKNHEFSYQFAMLGLDLDELKQVTKQHWLFGEKWYNPIRFKQKDYITGEPEELKQRIRNKLVSLGADWCGNKIFMLAQCRSFGLYFSPVNFYFCYSDKGDCQYMLAEVSNTPWNETHYYLVDTESPEMTKKQFHVSPFMQMAMQYKWQVKPPQAKTLVHIENHSEGEAESEDDSEARKVFDATMALTKQPLTNFSLVKTWFNLPFMTLKILLTIYWQALKLFIKKVPFVPYQKERG</sequence>
<name>A0A0J8JHY1_9ALTE</name>
<dbReference type="RefSeq" id="WP_048695057.1">
    <property type="nucleotide sequence ID" value="NZ_KQ130505.1"/>
</dbReference>
<dbReference type="Proteomes" id="UP000037600">
    <property type="component" value="Unassembled WGS sequence"/>
</dbReference>
<dbReference type="STRING" id="1513271.XM47_16650"/>
<dbReference type="InterPro" id="IPR010775">
    <property type="entry name" value="DUF1365"/>
</dbReference>
<gene>
    <name evidence="1" type="ORF">XM47_16650</name>
</gene>
<reference evidence="1 2" key="1">
    <citation type="submission" date="2015-04" db="EMBL/GenBank/DDBJ databases">
        <title>Draft Genome Sequence of the Novel Agar-Digesting Marine Bacterium Q1.</title>
        <authorList>
            <person name="Li Y."/>
            <person name="Li D."/>
            <person name="Chen G."/>
            <person name="Du Z."/>
        </authorList>
    </citation>
    <scope>NUCLEOTIDE SEQUENCE [LARGE SCALE GENOMIC DNA]</scope>
    <source>
        <strain evidence="1 2">Q1</strain>
    </source>
</reference>
<comment type="caution">
    <text evidence="1">The sequence shown here is derived from an EMBL/GenBank/DDBJ whole genome shotgun (WGS) entry which is preliminary data.</text>
</comment>